<evidence type="ECO:0000313" key="3">
    <source>
        <dbReference type="Proteomes" id="UP000014809"/>
    </source>
</evidence>
<dbReference type="eggNOG" id="ENOG5031TGN">
    <property type="taxonomic scope" value="Bacteria"/>
</dbReference>
<name>S4XBE8_9CORY</name>
<feature type="region of interest" description="Disordered" evidence="1">
    <location>
        <begin position="1"/>
        <end position="33"/>
    </location>
</feature>
<gene>
    <name evidence="2" type="ORF">A606_00695</name>
</gene>
<dbReference type="AlphaFoldDB" id="S4XBE8"/>
<proteinExistence type="predicted"/>
<keyword evidence="3" id="KW-1185">Reference proteome</keyword>
<accession>S4XBE8</accession>
<reference evidence="2 3" key="1">
    <citation type="submission" date="2012-06" db="EMBL/GenBank/DDBJ databases">
        <title>Complete genome sequence of Corynebacterium terpenotabidum Y-11 (=DSM 44721).</title>
        <authorList>
            <person name="Ruckert C."/>
            <person name="Albersmeier A."/>
            <person name="Al-Dilaimi A."/>
            <person name="Szczepanowski R."/>
            <person name="Kalinowski J."/>
        </authorList>
    </citation>
    <scope>NUCLEOTIDE SEQUENCE [LARGE SCALE GENOMIC DNA]</scope>
    <source>
        <strain evidence="2 3">Y-11</strain>
    </source>
</reference>
<dbReference type="EMBL" id="CP003696">
    <property type="protein sequence ID" value="AGP29794.1"/>
    <property type="molecule type" value="Genomic_DNA"/>
</dbReference>
<organism evidence="2 3">
    <name type="scientific">Corynebacterium terpenotabidum Y-11</name>
    <dbReference type="NCBI Taxonomy" id="1200352"/>
    <lineage>
        <taxon>Bacteria</taxon>
        <taxon>Bacillati</taxon>
        <taxon>Actinomycetota</taxon>
        <taxon>Actinomycetes</taxon>
        <taxon>Mycobacteriales</taxon>
        <taxon>Corynebacteriaceae</taxon>
        <taxon>Corynebacterium</taxon>
    </lineage>
</organism>
<dbReference type="Proteomes" id="UP000014809">
    <property type="component" value="Chromosome"/>
</dbReference>
<dbReference type="HOGENOM" id="CLU_1303198_0_0_11"/>
<feature type="compositionally biased region" description="Polar residues" evidence="1">
    <location>
        <begin position="18"/>
        <end position="30"/>
    </location>
</feature>
<evidence type="ECO:0000313" key="2">
    <source>
        <dbReference type="EMBL" id="AGP29794.1"/>
    </source>
</evidence>
<dbReference type="KEGG" id="cter:A606_00695"/>
<protein>
    <submittedName>
        <fullName evidence="2">Uncharacterized protein</fullName>
    </submittedName>
</protein>
<sequence length="211" mass="22061">MSFCDDCTPGLSGPGAQSVVQGSTTTTELTKQPDGRQAVGTAWSTDYAEVSLLRSLLYARYADILTLCADRPVEALQGDPRRLILTVLVETAQNAVAAGNGYLLVAPAAVLARLQAIPGRAALDAVTTYLPEALAGEVRGAYASTPAVDDVPPLWDAVERAFLRREVKSHGYALVAAAEGGDPSIITAEVNRGEQLRALAVRVGITDRGAA</sequence>
<evidence type="ECO:0000256" key="1">
    <source>
        <dbReference type="SAM" id="MobiDB-lite"/>
    </source>
</evidence>
<dbReference type="PATRIC" id="fig|1200352.3.peg.134"/>